<dbReference type="PANTHER" id="PTHR24096">
    <property type="entry name" value="LONG-CHAIN-FATTY-ACID--COA LIGASE"/>
    <property type="match status" value="1"/>
</dbReference>
<evidence type="ECO:0000313" key="3">
    <source>
        <dbReference type="Proteomes" id="UP001233999"/>
    </source>
</evidence>
<dbReference type="SUPFAM" id="SSF56801">
    <property type="entry name" value="Acetyl-CoA synthetase-like"/>
    <property type="match status" value="1"/>
</dbReference>
<dbReference type="InterPro" id="IPR045851">
    <property type="entry name" value="AMP-bd_C_sf"/>
</dbReference>
<dbReference type="InterPro" id="IPR025110">
    <property type="entry name" value="AMP-bd_C"/>
</dbReference>
<comment type="caution">
    <text evidence="2">The sequence shown here is derived from an EMBL/GenBank/DDBJ whole genome shotgun (WGS) entry which is preliminary data.</text>
</comment>
<proteinExistence type="predicted"/>
<accession>A0AAD8EJ85</accession>
<feature type="non-terminal residue" evidence="2">
    <location>
        <position position="1"/>
    </location>
</feature>
<reference evidence="2" key="2">
    <citation type="submission" date="2023-05" db="EMBL/GenBank/DDBJ databases">
        <authorList>
            <person name="Fouks B."/>
        </authorList>
    </citation>
    <scope>NUCLEOTIDE SEQUENCE</scope>
    <source>
        <strain evidence="2">Stay&amp;Tobe</strain>
        <tissue evidence="2">Testes</tissue>
    </source>
</reference>
<name>A0AAD8EJ85_DIPPU</name>
<dbReference type="Proteomes" id="UP001233999">
    <property type="component" value="Unassembled WGS sequence"/>
</dbReference>
<evidence type="ECO:0000259" key="1">
    <source>
        <dbReference type="Pfam" id="PF13193"/>
    </source>
</evidence>
<dbReference type="PANTHER" id="PTHR24096:SF422">
    <property type="entry name" value="BCDNA.GH02901"/>
    <property type="match status" value="1"/>
</dbReference>
<keyword evidence="3" id="KW-1185">Reference proteome</keyword>
<dbReference type="Pfam" id="PF13193">
    <property type="entry name" value="AMP-binding_C"/>
    <property type="match status" value="1"/>
</dbReference>
<dbReference type="GO" id="GO:0016405">
    <property type="term" value="F:CoA-ligase activity"/>
    <property type="evidence" value="ECO:0007669"/>
    <property type="project" value="TreeGrafter"/>
</dbReference>
<evidence type="ECO:0000313" key="2">
    <source>
        <dbReference type="EMBL" id="KAJ9592196.1"/>
    </source>
</evidence>
<gene>
    <name evidence="2" type="ORF">L9F63_001312</name>
</gene>
<sequence length="54" mass="5893">VAPAELEEVLRNHPDVVDAAVIGVPDERSGNIRKAFIVLKHSKVSPEDVQNFVS</sequence>
<dbReference type="AlphaFoldDB" id="A0AAD8EJ85"/>
<feature type="domain" description="AMP-binding enzyme C-terminal" evidence="1">
    <location>
        <begin position="5"/>
        <end position="53"/>
    </location>
</feature>
<organism evidence="2 3">
    <name type="scientific">Diploptera punctata</name>
    <name type="common">Pacific beetle cockroach</name>
    <dbReference type="NCBI Taxonomy" id="6984"/>
    <lineage>
        <taxon>Eukaryota</taxon>
        <taxon>Metazoa</taxon>
        <taxon>Ecdysozoa</taxon>
        <taxon>Arthropoda</taxon>
        <taxon>Hexapoda</taxon>
        <taxon>Insecta</taxon>
        <taxon>Pterygota</taxon>
        <taxon>Neoptera</taxon>
        <taxon>Polyneoptera</taxon>
        <taxon>Dictyoptera</taxon>
        <taxon>Blattodea</taxon>
        <taxon>Blaberoidea</taxon>
        <taxon>Blaberidae</taxon>
        <taxon>Diplopterinae</taxon>
        <taxon>Diploptera</taxon>
    </lineage>
</organism>
<dbReference type="EMBL" id="JASPKZ010003844">
    <property type="protein sequence ID" value="KAJ9592196.1"/>
    <property type="molecule type" value="Genomic_DNA"/>
</dbReference>
<protein>
    <recommendedName>
        <fullName evidence="1">AMP-binding enzyme C-terminal domain-containing protein</fullName>
    </recommendedName>
</protein>
<reference evidence="2" key="1">
    <citation type="journal article" date="2023" name="IScience">
        <title>Live-bearing cockroach genome reveals convergent evolutionary mechanisms linked to viviparity in insects and beyond.</title>
        <authorList>
            <person name="Fouks B."/>
            <person name="Harrison M.C."/>
            <person name="Mikhailova A.A."/>
            <person name="Marchal E."/>
            <person name="English S."/>
            <person name="Carruthers M."/>
            <person name="Jennings E.C."/>
            <person name="Chiamaka E.L."/>
            <person name="Frigard R.A."/>
            <person name="Pippel M."/>
            <person name="Attardo G.M."/>
            <person name="Benoit J.B."/>
            <person name="Bornberg-Bauer E."/>
            <person name="Tobe S.S."/>
        </authorList>
    </citation>
    <scope>NUCLEOTIDE SEQUENCE</scope>
    <source>
        <strain evidence="2">Stay&amp;Tobe</strain>
    </source>
</reference>
<dbReference type="Gene3D" id="3.30.300.30">
    <property type="match status" value="1"/>
</dbReference>